<comment type="catalytic activity">
    <reaction evidence="9">
        <text>N-terminal L-prolyl-L-prolyl-L-lysyl-[protein] + 2 S-adenosyl-L-methionine = N-terminal N,N-dimethyl-L-prolyl-L-prolyl-L-lysyl-[protein] + 2 S-adenosyl-L-homocysteine + 2 H(+)</text>
        <dbReference type="Rhea" id="RHEA:54736"/>
        <dbReference type="Rhea" id="RHEA-COMP:13787"/>
        <dbReference type="Rhea" id="RHEA-COMP:13974"/>
        <dbReference type="ChEBI" id="CHEBI:15378"/>
        <dbReference type="ChEBI" id="CHEBI:57856"/>
        <dbReference type="ChEBI" id="CHEBI:59789"/>
        <dbReference type="ChEBI" id="CHEBI:138059"/>
        <dbReference type="ChEBI" id="CHEBI:138318"/>
        <dbReference type="EC" id="2.1.1.244"/>
    </reaction>
</comment>
<dbReference type="InParanoid" id="A2EBE7"/>
<dbReference type="Proteomes" id="UP000001542">
    <property type="component" value="Unassembled WGS sequence"/>
</dbReference>
<proteinExistence type="inferred from homology"/>
<dbReference type="AlphaFoldDB" id="A2EBE7"/>
<dbReference type="PANTHER" id="PTHR12753:SF0">
    <property type="entry name" value="ALPHA N-TERMINAL PROTEIN METHYLTRANSFERASE 1"/>
    <property type="match status" value="1"/>
</dbReference>
<dbReference type="FunCoup" id="A2EBE7">
    <property type="interactions" value="473"/>
</dbReference>
<protein>
    <recommendedName>
        <fullName evidence="6">Alpha N-terminal protein methyltransferase 1</fullName>
        <ecNumber evidence="5">2.1.1.244</ecNumber>
    </recommendedName>
    <alternativeName>
        <fullName evidence="7">X-Pro-Lys N-terminal protein methyltransferase 1</fullName>
    </alternativeName>
</protein>
<dbReference type="SMR" id="A2EBE7"/>
<evidence type="ECO:0000256" key="4">
    <source>
        <dbReference type="ARBA" id="ARBA00022691"/>
    </source>
</evidence>
<keyword evidence="3" id="KW-0808">Transferase</keyword>
<dbReference type="Gene3D" id="3.40.50.150">
    <property type="entry name" value="Vaccinia Virus protein VP39"/>
    <property type="match status" value="1"/>
</dbReference>
<evidence type="ECO:0000256" key="1">
    <source>
        <dbReference type="ARBA" id="ARBA00009059"/>
    </source>
</evidence>
<evidence type="ECO:0000256" key="11">
    <source>
        <dbReference type="PIRSR" id="PIRSR016958-1"/>
    </source>
</evidence>
<dbReference type="SUPFAM" id="SSF53335">
    <property type="entry name" value="S-adenosyl-L-methionine-dependent methyltransferases"/>
    <property type="match status" value="1"/>
</dbReference>
<dbReference type="RefSeq" id="XP_001322200.1">
    <property type="nucleotide sequence ID" value="XM_001322165.1"/>
</dbReference>
<reference evidence="12" key="1">
    <citation type="submission" date="2006-10" db="EMBL/GenBank/DDBJ databases">
        <authorList>
            <person name="Amadeo P."/>
            <person name="Zhao Q."/>
            <person name="Wortman J."/>
            <person name="Fraser-Liggett C."/>
            <person name="Carlton J."/>
        </authorList>
    </citation>
    <scope>NUCLEOTIDE SEQUENCE</scope>
    <source>
        <strain evidence="12">G3</strain>
    </source>
</reference>
<dbReference type="PIRSF" id="PIRSF016958">
    <property type="entry name" value="DUF858_MeTrfase_lik"/>
    <property type="match status" value="1"/>
</dbReference>
<evidence type="ECO:0000313" key="12">
    <source>
        <dbReference type="EMBL" id="EAY09977.1"/>
    </source>
</evidence>
<feature type="binding site" evidence="11">
    <location>
        <position position="77"/>
    </location>
    <ligand>
        <name>S-adenosyl-L-methionine</name>
        <dbReference type="ChEBI" id="CHEBI:59789"/>
    </ligand>
</feature>
<dbReference type="EMBL" id="DS113346">
    <property type="protein sequence ID" value="EAY09977.1"/>
    <property type="molecule type" value="Genomic_DNA"/>
</dbReference>
<dbReference type="OrthoDB" id="1298661at2759"/>
<dbReference type="GO" id="GO:0032259">
    <property type="term" value="P:methylation"/>
    <property type="evidence" value="ECO:0007669"/>
    <property type="project" value="UniProtKB-KW"/>
</dbReference>
<reference evidence="12" key="2">
    <citation type="journal article" date="2007" name="Science">
        <title>Draft genome sequence of the sexually transmitted pathogen Trichomonas vaginalis.</title>
        <authorList>
            <person name="Carlton J.M."/>
            <person name="Hirt R.P."/>
            <person name="Silva J.C."/>
            <person name="Delcher A.L."/>
            <person name="Schatz M."/>
            <person name="Zhao Q."/>
            <person name="Wortman J.R."/>
            <person name="Bidwell S.L."/>
            <person name="Alsmark U.C.M."/>
            <person name="Besteiro S."/>
            <person name="Sicheritz-Ponten T."/>
            <person name="Noel C.J."/>
            <person name="Dacks J.B."/>
            <person name="Foster P.G."/>
            <person name="Simillion C."/>
            <person name="Van de Peer Y."/>
            <person name="Miranda-Saavedra D."/>
            <person name="Barton G.J."/>
            <person name="Westrop G.D."/>
            <person name="Mueller S."/>
            <person name="Dessi D."/>
            <person name="Fiori P.L."/>
            <person name="Ren Q."/>
            <person name="Paulsen I."/>
            <person name="Zhang H."/>
            <person name="Bastida-Corcuera F.D."/>
            <person name="Simoes-Barbosa A."/>
            <person name="Brown M.T."/>
            <person name="Hayes R.D."/>
            <person name="Mukherjee M."/>
            <person name="Okumura C.Y."/>
            <person name="Schneider R."/>
            <person name="Smith A.J."/>
            <person name="Vanacova S."/>
            <person name="Villalvazo M."/>
            <person name="Haas B.J."/>
            <person name="Pertea M."/>
            <person name="Feldblyum T.V."/>
            <person name="Utterback T.R."/>
            <person name="Shu C.L."/>
            <person name="Osoegawa K."/>
            <person name="de Jong P.J."/>
            <person name="Hrdy I."/>
            <person name="Horvathova L."/>
            <person name="Zubacova Z."/>
            <person name="Dolezal P."/>
            <person name="Malik S.B."/>
            <person name="Logsdon J.M. Jr."/>
            <person name="Henze K."/>
            <person name="Gupta A."/>
            <person name="Wang C.C."/>
            <person name="Dunne R.L."/>
            <person name="Upcroft J.A."/>
            <person name="Upcroft P."/>
            <person name="White O."/>
            <person name="Salzberg S.L."/>
            <person name="Tang P."/>
            <person name="Chiu C.-H."/>
            <person name="Lee Y.-S."/>
            <person name="Embley T.M."/>
            <person name="Coombs G.H."/>
            <person name="Mottram J.C."/>
            <person name="Tachezy J."/>
            <person name="Fraser-Liggett C.M."/>
            <person name="Johnson P.J."/>
        </authorList>
    </citation>
    <scope>NUCLEOTIDE SEQUENCE [LARGE SCALE GENOMIC DNA]</scope>
    <source>
        <strain evidence="12">G3</strain>
    </source>
</reference>
<organism evidence="12 13">
    <name type="scientific">Trichomonas vaginalis (strain ATCC PRA-98 / G3)</name>
    <dbReference type="NCBI Taxonomy" id="412133"/>
    <lineage>
        <taxon>Eukaryota</taxon>
        <taxon>Metamonada</taxon>
        <taxon>Parabasalia</taxon>
        <taxon>Trichomonadida</taxon>
        <taxon>Trichomonadidae</taxon>
        <taxon>Trichomonas</taxon>
    </lineage>
</organism>
<dbReference type="GO" id="GO:0071885">
    <property type="term" value="F:N-terminal protein N-methyltransferase activity"/>
    <property type="evidence" value="ECO:0007669"/>
    <property type="project" value="UniProtKB-EC"/>
</dbReference>
<dbReference type="VEuPathDB" id="TrichDB:TVAGG3_0406420"/>
<evidence type="ECO:0000256" key="9">
    <source>
        <dbReference type="ARBA" id="ARBA00047885"/>
    </source>
</evidence>
<feature type="binding site" evidence="11">
    <location>
        <position position="140"/>
    </location>
    <ligand>
        <name>S-adenosyl-L-methionine</name>
        <dbReference type="ChEBI" id="CHEBI:59789"/>
    </ligand>
</feature>
<dbReference type="STRING" id="5722.A2EBE7"/>
<evidence type="ECO:0000256" key="7">
    <source>
        <dbReference type="ARBA" id="ARBA00043129"/>
    </source>
</evidence>
<name>A2EBE7_TRIV3</name>
<dbReference type="FunFam" id="3.40.50.150:FF:001201">
    <property type="match status" value="1"/>
</dbReference>
<comment type="catalytic activity">
    <reaction evidence="10">
        <text>N-terminal L-alanyl-L-prolyl-L-lysyl-[protein] + 3 S-adenosyl-L-methionine = N-terminal N,N,N-trimethyl-L-alanyl-L-prolyl-L-lysyl-[protein] + 3 S-adenosyl-L-homocysteine + 3 H(+)</text>
        <dbReference type="Rhea" id="RHEA:54712"/>
        <dbReference type="Rhea" id="RHEA-COMP:13785"/>
        <dbReference type="Rhea" id="RHEA-COMP:13971"/>
        <dbReference type="ChEBI" id="CHEBI:15378"/>
        <dbReference type="ChEBI" id="CHEBI:57856"/>
        <dbReference type="ChEBI" id="CHEBI:59789"/>
        <dbReference type="ChEBI" id="CHEBI:138057"/>
        <dbReference type="ChEBI" id="CHEBI:138315"/>
        <dbReference type="EC" id="2.1.1.244"/>
    </reaction>
</comment>
<accession>A2EBE7</accession>
<dbReference type="PANTHER" id="PTHR12753">
    <property type="entry name" value="AD-003 - RELATED"/>
    <property type="match status" value="1"/>
</dbReference>
<dbReference type="InterPro" id="IPR008576">
    <property type="entry name" value="MeTrfase_NTM1"/>
</dbReference>
<dbReference type="Pfam" id="PF05891">
    <property type="entry name" value="Methyltransf_PK"/>
    <property type="match status" value="1"/>
</dbReference>
<sequence>MTSKISYPADVEKLYANKLDKWYIESRFYWSTQEATVESMINGPDNSSTPDLKFSYTVLSLLKFEEKIHGGRIADCGGGIGRVAFQVLIHFFDKIDIIDPIPHFLFKAREYIEKDAPVETEQVGLEEWNPQKTYDAFWIQWTLCQLTDADVIAFLKKCKENSTDNAMVFVKENVAGHDFKAAKSEYEYNSEKNAIHRTYNHWIELFNTAGLILEEYRIQPDIPDNMLTVVLFVLRK</sequence>
<dbReference type="GO" id="GO:0005737">
    <property type="term" value="C:cytoplasm"/>
    <property type="evidence" value="ECO:0000318"/>
    <property type="project" value="GO_Central"/>
</dbReference>
<dbReference type="InterPro" id="IPR029063">
    <property type="entry name" value="SAM-dependent_MTases_sf"/>
</dbReference>
<gene>
    <name evidence="12" type="ORF">TVAG_127860</name>
</gene>
<dbReference type="GO" id="GO:0008168">
    <property type="term" value="F:methyltransferase activity"/>
    <property type="evidence" value="ECO:0000318"/>
    <property type="project" value="GO_Central"/>
</dbReference>
<dbReference type="KEGG" id="tva:4767904"/>
<keyword evidence="13" id="KW-1185">Reference proteome</keyword>
<dbReference type="EC" id="2.1.1.244" evidence="5"/>
<keyword evidence="4 11" id="KW-0949">S-adenosyl-L-methionine</keyword>
<dbReference type="VEuPathDB" id="TrichDB:TVAG_127860"/>
<dbReference type="eggNOG" id="KOG3178">
    <property type="taxonomic scope" value="Eukaryota"/>
</dbReference>
<evidence type="ECO:0000256" key="8">
    <source>
        <dbReference type="ARBA" id="ARBA00047306"/>
    </source>
</evidence>
<evidence type="ECO:0000256" key="10">
    <source>
        <dbReference type="ARBA" id="ARBA00048167"/>
    </source>
</evidence>
<comment type="similarity">
    <text evidence="1">Belongs to the methyltransferase superfamily. NTM1 family.</text>
</comment>
<feature type="binding site" evidence="11">
    <location>
        <position position="82"/>
    </location>
    <ligand>
        <name>S-adenosyl-L-methionine</name>
        <dbReference type="ChEBI" id="CHEBI:59789"/>
    </ligand>
</feature>
<keyword evidence="2" id="KW-0489">Methyltransferase</keyword>
<evidence type="ECO:0000256" key="6">
    <source>
        <dbReference type="ARBA" id="ARBA00039449"/>
    </source>
</evidence>
<evidence type="ECO:0000256" key="3">
    <source>
        <dbReference type="ARBA" id="ARBA00022679"/>
    </source>
</evidence>
<evidence type="ECO:0000256" key="5">
    <source>
        <dbReference type="ARBA" id="ARBA00039112"/>
    </source>
</evidence>
<dbReference type="OMA" id="ESSISYW"/>
<comment type="catalytic activity">
    <reaction evidence="8">
        <text>N-terminal L-seryl-L-prolyl-L-lysyl-[protein] + 3 S-adenosyl-L-methionine = N-terminal N,N,N-trimethyl-L-seryl-L-prolyl-L-lysyl-[protein] + 3 S-adenosyl-L-homocysteine + 3 H(+)</text>
        <dbReference type="Rhea" id="RHEA:54724"/>
        <dbReference type="Rhea" id="RHEA-COMP:13789"/>
        <dbReference type="Rhea" id="RHEA-COMP:13973"/>
        <dbReference type="ChEBI" id="CHEBI:15378"/>
        <dbReference type="ChEBI" id="CHEBI:57856"/>
        <dbReference type="ChEBI" id="CHEBI:59789"/>
        <dbReference type="ChEBI" id="CHEBI:138061"/>
        <dbReference type="ChEBI" id="CHEBI:138317"/>
        <dbReference type="EC" id="2.1.1.244"/>
    </reaction>
</comment>
<evidence type="ECO:0000256" key="2">
    <source>
        <dbReference type="ARBA" id="ARBA00022603"/>
    </source>
</evidence>
<evidence type="ECO:0000313" key="13">
    <source>
        <dbReference type="Proteomes" id="UP000001542"/>
    </source>
</evidence>